<dbReference type="AlphaFoldDB" id="A0A6P2C1L1"/>
<dbReference type="RefSeq" id="WP_145852985.1">
    <property type="nucleotide sequence ID" value="NZ_RPFW01000002.1"/>
</dbReference>
<sequence length="88" mass="10135">MDQETILASGQEASCLDDLADEQLDASLPILARHTVSTHCWFLLWNSFGDLNEHIFEPQPKVRHPMRDFYLLGGALDTYRHLPHDPNY</sequence>
<organism evidence="1 2">
    <name type="scientific">Trebonia kvetii</name>
    <dbReference type="NCBI Taxonomy" id="2480626"/>
    <lineage>
        <taxon>Bacteria</taxon>
        <taxon>Bacillati</taxon>
        <taxon>Actinomycetota</taxon>
        <taxon>Actinomycetes</taxon>
        <taxon>Streptosporangiales</taxon>
        <taxon>Treboniaceae</taxon>
        <taxon>Trebonia</taxon>
    </lineage>
</organism>
<dbReference type="EMBL" id="RPFW01000002">
    <property type="protein sequence ID" value="TVZ05282.1"/>
    <property type="molecule type" value="Genomic_DNA"/>
</dbReference>
<dbReference type="Proteomes" id="UP000460272">
    <property type="component" value="Unassembled WGS sequence"/>
</dbReference>
<dbReference type="OrthoDB" id="2426596at2"/>
<name>A0A6P2C1L1_9ACTN</name>
<keyword evidence="2" id="KW-1185">Reference proteome</keyword>
<accession>A0A6P2C1L1</accession>
<evidence type="ECO:0000313" key="1">
    <source>
        <dbReference type="EMBL" id="TVZ05282.1"/>
    </source>
</evidence>
<reference evidence="1 2" key="1">
    <citation type="submission" date="2018-11" db="EMBL/GenBank/DDBJ databases">
        <title>Trebonia kvetii gen.nov., sp.nov., a novel acidophilic actinobacterium, and proposal of the new actinobacterial family Treboniaceae fam. nov.</title>
        <authorList>
            <person name="Rapoport D."/>
            <person name="Sagova-Mareckova M."/>
            <person name="Sedlacek I."/>
            <person name="Provaznik J."/>
            <person name="Kralova S."/>
            <person name="Pavlinic D."/>
            <person name="Benes V."/>
            <person name="Kopecky J."/>
        </authorList>
    </citation>
    <scope>NUCLEOTIDE SEQUENCE [LARGE SCALE GENOMIC DNA]</scope>
    <source>
        <strain evidence="1 2">15Tr583</strain>
    </source>
</reference>
<protein>
    <submittedName>
        <fullName evidence="1">Uncharacterized protein</fullName>
    </submittedName>
</protein>
<proteinExistence type="predicted"/>
<evidence type="ECO:0000313" key="2">
    <source>
        <dbReference type="Proteomes" id="UP000460272"/>
    </source>
</evidence>
<comment type="caution">
    <text evidence="1">The sequence shown here is derived from an EMBL/GenBank/DDBJ whole genome shotgun (WGS) entry which is preliminary data.</text>
</comment>
<gene>
    <name evidence="1" type="ORF">EAS64_11915</name>
</gene>